<dbReference type="AlphaFoldDB" id="A0A5C5UIY3"/>
<keyword evidence="4" id="KW-1185">Reference proteome</keyword>
<dbReference type="EMBL" id="VOHM01000007">
    <property type="protein sequence ID" value="TWT26681.1"/>
    <property type="molecule type" value="Genomic_DNA"/>
</dbReference>
<dbReference type="OrthoDB" id="1099523at2"/>
<dbReference type="InterPro" id="IPR011055">
    <property type="entry name" value="Dup_hybrid_motif"/>
</dbReference>
<dbReference type="InterPro" id="IPR050570">
    <property type="entry name" value="Cell_wall_metabolism_enzyme"/>
</dbReference>
<dbReference type="PANTHER" id="PTHR21666">
    <property type="entry name" value="PEPTIDASE-RELATED"/>
    <property type="match status" value="1"/>
</dbReference>
<dbReference type="RefSeq" id="WP_146323957.1">
    <property type="nucleotide sequence ID" value="NZ_BAABLR010000007.1"/>
</dbReference>
<dbReference type="InterPro" id="IPR016047">
    <property type="entry name" value="M23ase_b-sheet_dom"/>
</dbReference>
<evidence type="ECO:0000259" key="2">
    <source>
        <dbReference type="Pfam" id="PF01551"/>
    </source>
</evidence>
<evidence type="ECO:0000313" key="4">
    <source>
        <dbReference type="Proteomes" id="UP000320791"/>
    </source>
</evidence>
<dbReference type="SUPFAM" id="SSF51261">
    <property type="entry name" value="Duplicated hybrid motif"/>
    <property type="match status" value="1"/>
</dbReference>
<evidence type="ECO:0000256" key="1">
    <source>
        <dbReference type="SAM" id="MobiDB-lite"/>
    </source>
</evidence>
<dbReference type="Gene3D" id="2.70.70.10">
    <property type="entry name" value="Glucose Permease (Domain IIA)"/>
    <property type="match status" value="1"/>
</dbReference>
<dbReference type="GO" id="GO:0004222">
    <property type="term" value="F:metalloendopeptidase activity"/>
    <property type="evidence" value="ECO:0007669"/>
    <property type="project" value="TreeGrafter"/>
</dbReference>
<protein>
    <submittedName>
        <fullName evidence="3">M23 family metallopeptidase</fullName>
    </submittedName>
</protein>
<comment type="caution">
    <text evidence="3">The sequence shown here is derived from an EMBL/GenBank/DDBJ whole genome shotgun (WGS) entry which is preliminary data.</text>
</comment>
<proteinExistence type="predicted"/>
<dbReference type="Proteomes" id="UP000320791">
    <property type="component" value="Unassembled WGS sequence"/>
</dbReference>
<feature type="compositionally biased region" description="Basic residues" evidence="1">
    <location>
        <begin position="1"/>
        <end position="18"/>
    </location>
</feature>
<dbReference type="PANTHER" id="PTHR21666:SF270">
    <property type="entry name" value="MUREIN HYDROLASE ACTIVATOR ENVC"/>
    <property type="match status" value="1"/>
</dbReference>
<organism evidence="3 4">
    <name type="scientific">Corynebacterium canis</name>
    <dbReference type="NCBI Taxonomy" id="679663"/>
    <lineage>
        <taxon>Bacteria</taxon>
        <taxon>Bacillati</taxon>
        <taxon>Actinomycetota</taxon>
        <taxon>Actinomycetes</taxon>
        <taxon>Mycobacteriales</taxon>
        <taxon>Corynebacteriaceae</taxon>
        <taxon>Corynebacterium</taxon>
    </lineage>
</organism>
<dbReference type="CDD" id="cd12797">
    <property type="entry name" value="M23_peptidase"/>
    <property type="match status" value="1"/>
</dbReference>
<name>A0A5C5UIY3_9CORY</name>
<dbReference type="Pfam" id="PF01551">
    <property type="entry name" value="Peptidase_M23"/>
    <property type="match status" value="1"/>
</dbReference>
<feature type="region of interest" description="Disordered" evidence="1">
    <location>
        <begin position="1"/>
        <end position="25"/>
    </location>
</feature>
<feature type="domain" description="M23ase beta-sheet core" evidence="2">
    <location>
        <begin position="137"/>
        <end position="232"/>
    </location>
</feature>
<accession>A0A5C5UIY3</accession>
<evidence type="ECO:0000313" key="3">
    <source>
        <dbReference type="EMBL" id="TWT26681.1"/>
    </source>
</evidence>
<gene>
    <name evidence="3" type="ORF">FRX94_04615</name>
</gene>
<sequence length="243" mass="25147">MNTTHRRSGRSGGQHRKQTVSTGTKSRVAMVAMATGAVSTAGVGGAAAAHATQPDTVTQTPEYQLTSDTALGSSEAAPQILAIAEFKPVANLTDQLNKAIQFNAERAAADEAARAPQTALPASGSFTSPFGPRWGSFHNGIDIANAVGTPINAVMDGTVIDSGPASGYGQWIRIRHDDGAISVYGHMETLDVSVGERVVAGQKIAGMGNRGFSTGPHLHFEIHPDGQSAVDPVPWLAARGINV</sequence>
<reference evidence="3 4" key="1">
    <citation type="submission" date="2019-08" db="EMBL/GenBank/DDBJ databases">
        <authorList>
            <person name="Lei W."/>
        </authorList>
    </citation>
    <scope>NUCLEOTIDE SEQUENCE [LARGE SCALE GENOMIC DNA]</scope>
    <source>
        <strain evidence="3 4">CCUG 58627</strain>
    </source>
</reference>